<organism evidence="1 2">
    <name type="scientific">Symbiodinium microadriaticum</name>
    <name type="common">Dinoflagellate</name>
    <name type="synonym">Zooxanthella microadriatica</name>
    <dbReference type="NCBI Taxonomy" id="2951"/>
    <lineage>
        <taxon>Eukaryota</taxon>
        <taxon>Sar</taxon>
        <taxon>Alveolata</taxon>
        <taxon>Dinophyceae</taxon>
        <taxon>Suessiales</taxon>
        <taxon>Symbiodiniaceae</taxon>
        <taxon>Symbiodinium</taxon>
    </lineage>
</organism>
<gene>
    <name evidence="1" type="ORF">AK812_SmicGene5116</name>
</gene>
<accession>A0A1Q9EUM8</accession>
<sequence>MLASAHTTCPCSAAEALCARPRLRAQSGSRTTNLMFGSSHIVWWPFLAAVGCWPVKQVHDRRASRATTSHVLVCLRAKRDGEAELLVDGATRQVSICRQAIHQLQKEGRQVFTSVFAEPERQNNKQWSDFLQSPYNCLCPIERSVEGGEVQDAITARLSQLAATADGACLALLATDRGYVDLVKKIVSTRRDIVVCVPRGAVSSVQAYQGTGARVLPLGRIPEGPKIRAFLDPDGSGRVETAEPWKAARREDQAAEELLSFLEEWGYRGERGYLIQSVAKFWFAHNLGRLTVFPAQAGCAAAHQRMKDASPGTAWIEYHNDLAFFLPVGDRQGQSRDNARLGGQLAGSIYRGGGPFMVEDSEDMVLEVLRRMGYLDEEFSNDLAEALLTFVSMPANSYWLRKNCKAMPDPSDTPEDVVLKLRRAFLSHDTSGQWRCAPDMRPELLRAGFLRRQDADQSTVMDAMCGYIARYGLQERRSYIGNAYTVLQHFYRSDPERSMGSVTFRM</sequence>
<dbReference type="AlphaFoldDB" id="A0A1Q9EUM8"/>
<reference evidence="1 2" key="1">
    <citation type="submission" date="2016-02" db="EMBL/GenBank/DDBJ databases">
        <title>Genome analysis of coral dinoflagellate symbionts highlights evolutionary adaptations to a symbiotic lifestyle.</title>
        <authorList>
            <person name="Aranda M."/>
            <person name="Li Y."/>
            <person name="Liew Y.J."/>
            <person name="Baumgarten S."/>
            <person name="Simakov O."/>
            <person name="Wilson M."/>
            <person name="Piel J."/>
            <person name="Ashoor H."/>
            <person name="Bougouffa S."/>
            <person name="Bajic V.B."/>
            <person name="Ryu T."/>
            <person name="Ravasi T."/>
            <person name="Bayer T."/>
            <person name="Micklem G."/>
            <person name="Kim H."/>
            <person name="Bhak J."/>
            <person name="Lajeunesse T.C."/>
            <person name="Voolstra C.R."/>
        </authorList>
    </citation>
    <scope>NUCLEOTIDE SEQUENCE [LARGE SCALE GENOMIC DNA]</scope>
    <source>
        <strain evidence="1 2">CCMP2467</strain>
    </source>
</reference>
<evidence type="ECO:0000313" key="2">
    <source>
        <dbReference type="Proteomes" id="UP000186817"/>
    </source>
</evidence>
<keyword evidence="2" id="KW-1185">Reference proteome</keyword>
<dbReference type="EMBL" id="LSRX01000065">
    <property type="protein sequence ID" value="OLQ11128.1"/>
    <property type="molecule type" value="Genomic_DNA"/>
</dbReference>
<dbReference type="OrthoDB" id="407313at2759"/>
<dbReference type="Proteomes" id="UP000186817">
    <property type="component" value="Unassembled WGS sequence"/>
</dbReference>
<name>A0A1Q9EUM8_SYMMI</name>
<proteinExistence type="predicted"/>
<comment type="caution">
    <text evidence="1">The sequence shown here is derived from an EMBL/GenBank/DDBJ whole genome shotgun (WGS) entry which is preliminary data.</text>
</comment>
<protein>
    <submittedName>
        <fullName evidence="1">Uncharacterized protein</fullName>
    </submittedName>
</protein>
<evidence type="ECO:0000313" key="1">
    <source>
        <dbReference type="EMBL" id="OLQ11128.1"/>
    </source>
</evidence>